<dbReference type="OrthoDB" id="9985472at2759"/>
<evidence type="ECO:0000313" key="7">
    <source>
        <dbReference type="Proteomes" id="UP000799536"/>
    </source>
</evidence>
<evidence type="ECO:0000313" key="6">
    <source>
        <dbReference type="EMBL" id="KAF2202786.1"/>
    </source>
</evidence>
<dbReference type="InterPro" id="IPR011057">
    <property type="entry name" value="Mss4-like_sf"/>
</dbReference>
<dbReference type="EMBL" id="ML993924">
    <property type="protein sequence ID" value="KAF2202786.1"/>
    <property type="molecule type" value="Genomic_DNA"/>
</dbReference>
<evidence type="ECO:0000256" key="3">
    <source>
        <dbReference type="ARBA" id="ARBA00022833"/>
    </source>
</evidence>
<keyword evidence="3" id="KW-0862">Zinc</keyword>
<dbReference type="PANTHER" id="PTHR33337:SF40">
    <property type="entry name" value="CENP-V_GFA DOMAIN-CONTAINING PROTEIN-RELATED"/>
    <property type="match status" value="1"/>
</dbReference>
<dbReference type="Gene3D" id="3.90.1590.10">
    <property type="entry name" value="glutathione-dependent formaldehyde- activating enzyme (gfa)"/>
    <property type="match status" value="1"/>
</dbReference>
<dbReference type="SUPFAM" id="SSF51316">
    <property type="entry name" value="Mss4-like"/>
    <property type="match status" value="1"/>
</dbReference>
<keyword evidence="4" id="KW-0456">Lyase</keyword>
<keyword evidence="7" id="KW-1185">Reference proteome</keyword>
<dbReference type="Proteomes" id="UP000799536">
    <property type="component" value="Unassembled WGS sequence"/>
</dbReference>
<dbReference type="InterPro" id="IPR006913">
    <property type="entry name" value="CENP-V/GFA"/>
</dbReference>
<dbReference type="AlphaFoldDB" id="A0A9P4JNP8"/>
<keyword evidence="2" id="KW-0479">Metal-binding</keyword>
<proteinExistence type="inferred from homology"/>
<dbReference type="GO" id="GO:0046872">
    <property type="term" value="F:metal ion binding"/>
    <property type="evidence" value="ECO:0007669"/>
    <property type="project" value="UniProtKB-KW"/>
</dbReference>
<comment type="similarity">
    <text evidence="1">Belongs to the Gfa family.</text>
</comment>
<feature type="domain" description="CENP-V/GFA" evidence="5">
    <location>
        <begin position="8"/>
        <end position="121"/>
    </location>
</feature>
<dbReference type="GO" id="GO:0016846">
    <property type="term" value="F:carbon-sulfur lyase activity"/>
    <property type="evidence" value="ECO:0007669"/>
    <property type="project" value="InterPro"/>
</dbReference>
<gene>
    <name evidence="6" type="ORF">GQ43DRAFT_430456</name>
</gene>
<reference evidence="6" key="1">
    <citation type="journal article" date="2020" name="Stud. Mycol.">
        <title>101 Dothideomycetes genomes: a test case for predicting lifestyles and emergence of pathogens.</title>
        <authorList>
            <person name="Haridas S."/>
            <person name="Albert R."/>
            <person name="Binder M."/>
            <person name="Bloem J."/>
            <person name="Labutti K."/>
            <person name="Salamov A."/>
            <person name="Andreopoulos B."/>
            <person name="Baker S."/>
            <person name="Barry K."/>
            <person name="Bills G."/>
            <person name="Bluhm B."/>
            <person name="Cannon C."/>
            <person name="Castanera R."/>
            <person name="Culley D."/>
            <person name="Daum C."/>
            <person name="Ezra D."/>
            <person name="Gonzalez J."/>
            <person name="Henrissat B."/>
            <person name="Kuo A."/>
            <person name="Liang C."/>
            <person name="Lipzen A."/>
            <person name="Lutzoni F."/>
            <person name="Magnuson J."/>
            <person name="Mondo S."/>
            <person name="Nolan M."/>
            <person name="Ohm R."/>
            <person name="Pangilinan J."/>
            <person name="Park H.-J."/>
            <person name="Ramirez L."/>
            <person name="Alfaro M."/>
            <person name="Sun H."/>
            <person name="Tritt A."/>
            <person name="Yoshinaga Y."/>
            <person name="Zwiers L.-H."/>
            <person name="Turgeon B."/>
            <person name="Goodwin S."/>
            <person name="Spatafora J."/>
            <person name="Crous P."/>
            <person name="Grigoriev I."/>
        </authorList>
    </citation>
    <scope>NUCLEOTIDE SEQUENCE</scope>
    <source>
        <strain evidence="6">ATCC 74209</strain>
    </source>
</reference>
<evidence type="ECO:0000256" key="2">
    <source>
        <dbReference type="ARBA" id="ARBA00022723"/>
    </source>
</evidence>
<evidence type="ECO:0000256" key="4">
    <source>
        <dbReference type="ARBA" id="ARBA00023239"/>
    </source>
</evidence>
<sequence>MPSENFKLAGGCYCEKLRYELNLESKDEARTSLCHCRNCKKAFGGVYGVTIKVPIKGFKYTSAEEKPTIHCQDNGSGSNVYREFCPTCGSYICEYGEKAKDKFRYITLGSLDNPEELPPKGEFFCKQRASWMPEIPGIFHKQEIKE</sequence>
<comment type="caution">
    <text evidence="6">The sequence shown here is derived from an EMBL/GenBank/DDBJ whole genome shotgun (WGS) entry which is preliminary data.</text>
</comment>
<evidence type="ECO:0000256" key="1">
    <source>
        <dbReference type="ARBA" id="ARBA00005495"/>
    </source>
</evidence>
<name>A0A9P4JNP8_9PLEO</name>
<evidence type="ECO:0000259" key="5">
    <source>
        <dbReference type="PROSITE" id="PS51891"/>
    </source>
</evidence>
<dbReference type="PROSITE" id="PS51891">
    <property type="entry name" value="CENP_V_GFA"/>
    <property type="match status" value="1"/>
</dbReference>
<protein>
    <recommendedName>
        <fullName evidence="5">CENP-V/GFA domain-containing protein</fullName>
    </recommendedName>
</protein>
<dbReference type="PANTHER" id="PTHR33337">
    <property type="entry name" value="GFA DOMAIN-CONTAINING PROTEIN"/>
    <property type="match status" value="1"/>
</dbReference>
<organism evidence="6 7">
    <name type="scientific">Delitschia confertaspora ATCC 74209</name>
    <dbReference type="NCBI Taxonomy" id="1513339"/>
    <lineage>
        <taxon>Eukaryota</taxon>
        <taxon>Fungi</taxon>
        <taxon>Dikarya</taxon>
        <taxon>Ascomycota</taxon>
        <taxon>Pezizomycotina</taxon>
        <taxon>Dothideomycetes</taxon>
        <taxon>Pleosporomycetidae</taxon>
        <taxon>Pleosporales</taxon>
        <taxon>Delitschiaceae</taxon>
        <taxon>Delitschia</taxon>
    </lineage>
</organism>
<dbReference type="Pfam" id="PF04828">
    <property type="entry name" value="GFA"/>
    <property type="match status" value="1"/>
</dbReference>
<accession>A0A9P4JNP8</accession>